<keyword evidence="1" id="KW-0812">Transmembrane</keyword>
<reference evidence="2 3" key="1">
    <citation type="submission" date="2019-03" db="EMBL/GenBank/DDBJ databases">
        <title>Bacillus niacini sp. nov. a Nicotinate-Metabolizing Mesophile Isolated from Soil.</title>
        <authorList>
            <person name="Zhang G."/>
        </authorList>
    </citation>
    <scope>NUCLEOTIDE SEQUENCE [LARGE SCALE GENOMIC DNA]</scope>
    <source>
        <strain evidence="2 3">WN066</strain>
    </source>
</reference>
<feature type="transmembrane region" description="Helical" evidence="1">
    <location>
        <begin position="5"/>
        <end position="25"/>
    </location>
</feature>
<keyword evidence="1" id="KW-0472">Membrane</keyword>
<organism evidence="2 3">
    <name type="scientific">Bacillus salipaludis</name>
    <dbReference type="NCBI Taxonomy" id="2547811"/>
    <lineage>
        <taxon>Bacteria</taxon>
        <taxon>Bacillati</taxon>
        <taxon>Bacillota</taxon>
        <taxon>Bacilli</taxon>
        <taxon>Bacillales</taxon>
        <taxon>Bacillaceae</taxon>
        <taxon>Bacillus</taxon>
    </lineage>
</organism>
<accession>A0A4R5VUU7</accession>
<dbReference type="AlphaFoldDB" id="A0A4R5VUU7"/>
<dbReference type="Proteomes" id="UP000295132">
    <property type="component" value="Unassembled WGS sequence"/>
</dbReference>
<name>A0A4R5VUU7_9BACI</name>
<proteinExistence type="predicted"/>
<comment type="caution">
    <text evidence="2">The sequence shown here is derived from an EMBL/GenBank/DDBJ whole genome shotgun (WGS) entry which is preliminary data.</text>
</comment>
<gene>
    <name evidence="2" type="ORF">E2K98_12900</name>
</gene>
<protein>
    <submittedName>
        <fullName evidence="2">Uncharacterized protein</fullName>
    </submittedName>
</protein>
<evidence type="ECO:0000313" key="3">
    <source>
        <dbReference type="Proteomes" id="UP000295132"/>
    </source>
</evidence>
<keyword evidence="1" id="KW-1133">Transmembrane helix</keyword>
<sequence>MKDYFIRLIFGLLTIGVVLGIAYIFNFEWLKDGELDRNLYILPIAIVGGWVGWYLYKGIKRRNDNIF</sequence>
<evidence type="ECO:0000313" key="2">
    <source>
        <dbReference type="EMBL" id="TDK61781.1"/>
    </source>
</evidence>
<evidence type="ECO:0000256" key="1">
    <source>
        <dbReference type="SAM" id="Phobius"/>
    </source>
</evidence>
<dbReference type="EMBL" id="SMYO01000005">
    <property type="protein sequence ID" value="TDK61781.1"/>
    <property type="molecule type" value="Genomic_DNA"/>
</dbReference>
<dbReference type="RefSeq" id="WP_133334635.1">
    <property type="nucleotide sequence ID" value="NZ_SMYO01000005.1"/>
</dbReference>
<feature type="transmembrane region" description="Helical" evidence="1">
    <location>
        <begin position="37"/>
        <end position="56"/>
    </location>
</feature>